<evidence type="ECO:0000256" key="1">
    <source>
        <dbReference type="ARBA" id="ARBA00010574"/>
    </source>
</evidence>
<evidence type="ECO:0000256" key="4">
    <source>
        <dbReference type="ARBA" id="ARBA00022845"/>
    </source>
</evidence>
<evidence type="ECO:0000256" key="5">
    <source>
        <dbReference type="HAMAP-Rule" id="MF_01477"/>
    </source>
</evidence>
<dbReference type="PANTHER" id="PTHR21043:SF0">
    <property type="entry name" value="MITOCHONDRIAL ASSEMBLY OF RIBOSOMAL LARGE SUBUNIT PROTEIN 1"/>
    <property type="match status" value="1"/>
</dbReference>
<dbReference type="HAMAP" id="MF_01477">
    <property type="entry name" value="Iojap_RsfS"/>
    <property type="match status" value="1"/>
</dbReference>
<dbReference type="Pfam" id="PF02410">
    <property type="entry name" value="RsfS"/>
    <property type="match status" value="1"/>
</dbReference>
<keyword evidence="2 5" id="KW-0963">Cytoplasm</keyword>
<dbReference type="GO" id="GO:0043023">
    <property type="term" value="F:ribosomal large subunit binding"/>
    <property type="evidence" value="ECO:0007669"/>
    <property type="project" value="TreeGrafter"/>
</dbReference>
<comment type="similarity">
    <text evidence="1 5">Belongs to the Iojap/RsfS family.</text>
</comment>
<comment type="caution">
    <text evidence="6">The sequence shown here is derived from an EMBL/GenBank/DDBJ whole genome shotgun (WGS) entry which is preliminary data.</text>
</comment>
<accession>A0A0R1JKB5</accession>
<dbReference type="GO" id="GO:0042256">
    <property type="term" value="P:cytosolic ribosome assembly"/>
    <property type="evidence" value="ECO:0007669"/>
    <property type="project" value="UniProtKB-UniRule"/>
</dbReference>
<evidence type="ECO:0000313" key="6">
    <source>
        <dbReference type="EMBL" id="KRK71872.1"/>
    </source>
</evidence>
<dbReference type="GO" id="GO:0005737">
    <property type="term" value="C:cytoplasm"/>
    <property type="evidence" value="ECO:0007669"/>
    <property type="project" value="UniProtKB-SubCell"/>
</dbReference>
<keyword evidence="4 5" id="KW-0810">Translation regulation</keyword>
<keyword evidence="7" id="KW-1185">Reference proteome</keyword>
<evidence type="ECO:0000256" key="2">
    <source>
        <dbReference type="ARBA" id="ARBA00022490"/>
    </source>
</evidence>
<dbReference type="OrthoDB" id="9793681at2"/>
<gene>
    <name evidence="5" type="primary">rsfS</name>
    <name evidence="6" type="ORF">FD02_GL002119</name>
</gene>
<comment type="subcellular location">
    <subcellularLocation>
        <location evidence="5">Cytoplasm</location>
    </subcellularLocation>
</comment>
<evidence type="ECO:0000313" key="7">
    <source>
        <dbReference type="Proteomes" id="UP000051804"/>
    </source>
</evidence>
<dbReference type="GO" id="GO:0017148">
    <property type="term" value="P:negative regulation of translation"/>
    <property type="evidence" value="ECO:0007669"/>
    <property type="project" value="UniProtKB-UniRule"/>
</dbReference>
<comment type="function">
    <text evidence="5">Functions as a ribosomal silencing factor. Interacts with ribosomal protein uL14 (rplN), blocking formation of intersubunit bridge B8. Prevents association of the 30S and 50S ribosomal subunits and the formation of functional ribosomes, thus repressing translation.</text>
</comment>
<dbReference type="PANTHER" id="PTHR21043">
    <property type="entry name" value="IOJAP SUPERFAMILY ORTHOLOG"/>
    <property type="match status" value="1"/>
</dbReference>
<dbReference type="AlphaFoldDB" id="A0A0R1JKB5"/>
<protein>
    <recommendedName>
        <fullName evidence="5">Ribosomal silencing factor RsfS</fullName>
    </recommendedName>
</protein>
<dbReference type="SUPFAM" id="SSF81301">
    <property type="entry name" value="Nucleotidyltransferase"/>
    <property type="match status" value="1"/>
</dbReference>
<keyword evidence="3 5" id="KW-0678">Repressor</keyword>
<dbReference type="FunFam" id="3.30.460.10:FF:000015">
    <property type="entry name" value="Ribosomal silencing factor RsfS"/>
    <property type="match status" value="1"/>
</dbReference>
<reference evidence="6 7" key="1">
    <citation type="journal article" date="2015" name="Genome Announc.">
        <title>Expanding the biotechnology potential of lactobacilli through comparative genomics of 213 strains and associated genera.</title>
        <authorList>
            <person name="Sun Z."/>
            <person name="Harris H.M."/>
            <person name="McCann A."/>
            <person name="Guo C."/>
            <person name="Argimon S."/>
            <person name="Zhang W."/>
            <person name="Yang X."/>
            <person name="Jeffery I.B."/>
            <person name="Cooney J.C."/>
            <person name="Kagawa T.F."/>
            <person name="Liu W."/>
            <person name="Song Y."/>
            <person name="Salvetti E."/>
            <person name="Wrobel A."/>
            <person name="Rasinkangas P."/>
            <person name="Parkhill J."/>
            <person name="Rea M.C."/>
            <person name="O'Sullivan O."/>
            <person name="Ritari J."/>
            <person name="Douillard F.P."/>
            <person name="Paul Ross R."/>
            <person name="Yang R."/>
            <person name="Briner A.E."/>
            <person name="Felis G.E."/>
            <person name="de Vos W.M."/>
            <person name="Barrangou R."/>
            <person name="Klaenhammer T.R."/>
            <person name="Caufield P.W."/>
            <person name="Cui Y."/>
            <person name="Zhang H."/>
            <person name="O'Toole P.W."/>
        </authorList>
    </citation>
    <scope>NUCLEOTIDE SEQUENCE [LARGE SCALE GENOMIC DNA]</scope>
    <source>
        <strain evidence="6 7">JCM 17158</strain>
    </source>
</reference>
<comment type="subunit">
    <text evidence="5">Interacts with ribosomal protein uL14 (rplN).</text>
</comment>
<name>A0A0R1JKB5_9LACO</name>
<dbReference type="RefSeq" id="WP_054722782.1">
    <property type="nucleotide sequence ID" value="NZ_AZDJ01000026.1"/>
</dbReference>
<dbReference type="InterPro" id="IPR043519">
    <property type="entry name" value="NT_sf"/>
</dbReference>
<dbReference type="Gene3D" id="3.30.460.10">
    <property type="entry name" value="Beta Polymerase, domain 2"/>
    <property type="match status" value="1"/>
</dbReference>
<dbReference type="PATRIC" id="fig|1291734.4.peg.2171"/>
<dbReference type="EMBL" id="AZDJ01000026">
    <property type="protein sequence ID" value="KRK71872.1"/>
    <property type="molecule type" value="Genomic_DNA"/>
</dbReference>
<dbReference type="NCBIfam" id="TIGR00090">
    <property type="entry name" value="rsfS_iojap_ybeB"/>
    <property type="match status" value="1"/>
</dbReference>
<evidence type="ECO:0000256" key="3">
    <source>
        <dbReference type="ARBA" id="ARBA00022491"/>
    </source>
</evidence>
<organism evidence="6 7">
    <name type="scientific">Lacticaseibacillus nasuensis JCM 17158</name>
    <dbReference type="NCBI Taxonomy" id="1291734"/>
    <lineage>
        <taxon>Bacteria</taxon>
        <taxon>Bacillati</taxon>
        <taxon>Bacillota</taxon>
        <taxon>Bacilli</taxon>
        <taxon>Lactobacillales</taxon>
        <taxon>Lactobacillaceae</taxon>
        <taxon>Lacticaseibacillus</taxon>
    </lineage>
</organism>
<dbReference type="GO" id="GO:0090071">
    <property type="term" value="P:negative regulation of ribosome biogenesis"/>
    <property type="evidence" value="ECO:0007669"/>
    <property type="project" value="UniProtKB-UniRule"/>
</dbReference>
<dbReference type="InterPro" id="IPR004394">
    <property type="entry name" value="Iojap/RsfS/C7orf30"/>
</dbReference>
<dbReference type="STRING" id="1291734.FD02_GL002119"/>
<sequence>MTPKELLELIVRAGDDKRASDIVALDMAGVSLLADYFVIMSGSSERQVQAIVKAIDDKAAEAHAKAPRIEGKKGSKWLLMDFGDVVVHVFVPEEREFYNLEKLWSDAPLVDVSDWVTTE</sequence>
<dbReference type="Proteomes" id="UP000051804">
    <property type="component" value="Unassembled WGS sequence"/>
</dbReference>
<proteinExistence type="inferred from homology"/>